<reference evidence="1 2" key="1">
    <citation type="submission" date="2014-03" db="EMBL/GenBank/DDBJ databases">
        <title>Bradyrhizobium valentinum sp. nov., isolated from effective nodules of Lupinus mariae-josephae, a lupine endemic of basic-lime soils in Eastern Spain.</title>
        <authorList>
            <person name="Duran D."/>
            <person name="Rey L."/>
            <person name="Navarro A."/>
            <person name="Busquets A."/>
            <person name="Imperial J."/>
            <person name="Ruiz-Argueso T."/>
        </authorList>
    </citation>
    <scope>NUCLEOTIDE SEQUENCE [LARGE SCALE GENOMIC DNA]</scope>
    <source>
        <strain evidence="1 2">PAC68</strain>
    </source>
</reference>
<accession>A0A0R3KGA8</accession>
<dbReference type="AlphaFoldDB" id="A0A0R3KGA8"/>
<proteinExistence type="predicted"/>
<keyword evidence="2" id="KW-1185">Reference proteome</keyword>
<evidence type="ECO:0000313" key="2">
    <source>
        <dbReference type="Proteomes" id="UP000050863"/>
    </source>
</evidence>
<evidence type="ECO:0000313" key="1">
    <source>
        <dbReference type="EMBL" id="KRQ94720.1"/>
    </source>
</evidence>
<dbReference type="EMBL" id="LLXZ01000215">
    <property type="protein sequence ID" value="KRQ94720.1"/>
    <property type="molecule type" value="Genomic_DNA"/>
</dbReference>
<name>A0A0R3KGA8_9BRAD</name>
<comment type="caution">
    <text evidence="1">The sequence shown here is derived from an EMBL/GenBank/DDBJ whole genome shotgun (WGS) entry which is preliminary data.</text>
</comment>
<organism evidence="1 2">
    <name type="scientific">Bradyrhizobium jicamae</name>
    <dbReference type="NCBI Taxonomy" id="280332"/>
    <lineage>
        <taxon>Bacteria</taxon>
        <taxon>Pseudomonadati</taxon>
        <taxon>Pseudomonadota</taxon>
        <taxon>Alphaproteobacteria</taxon>
        <taxon>Hyphomicrobiales</taxon>
        <taxon>Nitrobacteraceae</taxon>
        <taxon>Bradyrhizobium</taxon>
    </lineage>
</organism>
<protein>
    <submittedName>
        <fullName evidence="1">Uncharacterized protein</fullName>
    </submittedName>
</protein>
<dbReference type="Proteomes" id="UP000050863">
    <property type="component" value="Unassembled WGS sequence"/>
</dbReference>
<gene>
    <name evidence="1" type="ORF">CQ12_04100</name>
</gene>
<sequence length="94" mass="10509">MFSLCLALTIVPDIAAAGSTYIVAPGFRGIGYPGAYGYARLYGHPFDDGYDYPFGYGEYAEYGPWAYRSAAACYVLRRVWTGRAWRQRAVRVCD</sequence>